<evidence type="ECO:0000259" key="1">
    <source>
        <dbReference type="Pfam" id="PF00534"/>
    </source>
</evidence>
<dbReference type="InterPro" id="IPR050194">
    <property type="entry name" value="Glycosyltransferase_grp1"/>
</dbReference>
<dbReference type="InterPro" id="IPR001296">
    <property type="entry name" value="Glyco_trans_1"/>
</dbReference>
<dbReference type="PANTHER" id="PTHR45947:SF3">
    <property type="entry name" value="SULFOQUINOVOSYL TRANSFERASE SQD2"/>
    <property type="match status" value="1"/>
</dbReference>
<evidence type="ECO:0000313" key="3">
    <source>
        <dbReference type="EMBL" id="MFD2659560.1"/>
    </source>
</evidence>
<reference evidence="4" key="1">
    <citation type="journal article" date="2019" name="Int. J. Syst. Evol. Microbiol.">
        <title>The Global Catalogue of Microorganisms (GCM) 10K type strain sequencing project: providing services to taxonomists for standard genome sequencing and annotation.</title>
        <authorList>
            <consortium name="The Broad Institute Genomics Platform"/>
            <consortium name="The Broad Institute Genome Sequencing Center for Infectious Disease"/>
            <person name="Wu L."/>
            <person name="Ma J."/>
        </authorList>
    </citation>
    <scope>NUCLEOTIDE SEQUENCE [LARGE SCALE GENOMIC DNA]</scope>
    <source>
        <strain evidence="4">TISTR 1827</strain>
    </source>
</reference>
<dbReference type="Proteomes" id="UP001597493">
    <property type="component" value="Unassembled WGS sequence"/>
</dbReference>
<dbReference type="InterPro" id="IPR028098">
    <property type="entry name" value="Glyco_trans_4-like_N"/>
</dbReference>
<gene>
    <name evidence="3" type="ORF">ACFSW5_04690</name>
</gene>
<sequence>MPTKVAFVTPGSYPIPSSKSSSVERVVEKFVPLLAPYVEPRIYGRSSRYLSKISRVNDIVCERFPAADKALYARKVGMAIKRFSPALIQVENRPKMIPVLKRMHPGKPCWLNLHSTTFIGPRYISPAKLKQSLRKADKIIVNSEFIRSEVARRAPEAAAKIRVVYPGVDTLRFVSQHSEEGARRREDMRRLKGLTGRKVVMFIGRLIPLKGVHHLLRIAPELSRRHPELLVVVVGSPFYGSHRTTAYARKLVRLGHRSSGNVRFVPYVPHSDVPDWFLVSDVAVVPSGGREAFGLVNVEAMASGVPVVATEAGGMKEIIVPGETGFLVRPERIEEELLERLDLLLRDKPLRDWMGMNSRALVERKFTWLHTARRWLEVFHEDVFHPLSIDSPWQEDV</sequence>
<keyword evidence="4" id="KW-1185">Reference proteome</keyword>
<protein>
    <submittedName>
        <fullName evidence="3">Glycosyltransferase family 4 protein</fullName>
        <ecNumber evidence="3">2.4.-.-</ecNumber>
    </submittedName>
</protein>
<dbReference type="SUPFAM" id="SSF53756">
    <property type="entry name" value="UDP-Glycosyltransferase/glycogen phosphorylase"/>
    <property type="match status" value="1"/>
</dbReference>
<comment type="caution">
    <text evidence="3">The sequence shown here is derived from an EMBL/GenBank/DDBJ whole genome shotgun (WGS) entry which is preliminary data.</text>
</comment>
<organism evidence="3 4">
    <name type="scientific">Paenibacillus thailandensis</name>
    <dbReference type="NCBI Taxonomy" id="393250"/>
    <lineage>
        <taxon>Bacteria</taxon>
        <taxon>Bacillati</taxon>
        <taxon>Bacillota</taxon>
        <taxon>Bacilli</taxon>
        <taxon>Bacillales</taxon>
        <taxon>Paenibacillaceae</taxon>
        <taxon>Paenibacillus</taxon>
    </lineage>
</organism>
<dbReference type="Pfam" id="PF13439">
    <property type="entry name" value="Glyco_transf_4"/>
    <property type="match status" value="1"/>
</dbReference>
<dbReference type="EMBL" id="JBHUMY010000005">
    <property type="protein sequence ID" value="MFD2659560.1"/>
    <property type="molecule type" value="Genomic_DNA"/>
</dbReference>
<dbReference type="RefSeq" id="WP_379270248.1">
    <property type="nucleotide sequence ID" value="NZ_JBHUGT010000013.1"/>
</dbReference>
<keyword evidence="3" id="KW-0328">Glycosyltransferase</keyword>
<feature type="domain" description="Glycosyltransferase subfamily 4-like N-terminal" evidence="2">
    <location>
        <begin position="71"/>
        <end position="170"/>
    </location>
</feature>
<dbReference type="GO" id="GO:0016757">
    <property type="term" value="F:glycosyltransferase activity"/>
    <property type="evidence" value="ECO:0007669"/>
    <property type="project" value="UniProtKB-KW"/>
</dbReference>
<keyword evidence="3" id="KW-0808">Transferase</keyword>
<accession>A0ABW5QTZ9</accession>
<dbReference type="PANTHER" id="PTHR45947">
    <property type="entry name" value="SULFOQUINOVOSYL TRANSFERASE SQD2"/>
    <property type="match status" value="1"/>
</dbReference>
<name>A0ABW5QTZ9_9BACL</name>
<feature type="domain" description="Glycosyl transferase family 1" evidence="1">
    <location>
        <begin position="186"/>
        <end position="359"/>
    </location>
</feature>
<proteinExistence type="predicted"/>
<evidence type="ECO:0000259" key="2">
    <source>
        <dbReference type="Pfam" id="PF13439"/>
    </source>
</evidence>
<dbReference type="Gene3D" id="3.40.50.2000">
    <property type="entry name" value="Glycogen Phosphorylase B"/>
    <property type="match status" value="2"/>
</dbReference>
<dbReference type="CDD" id="cd03801">
    <property type="entry name" value="GT4_PimA-like"/>
    <property type="match status" value="1"/>
</dbReference>
<dbReference type="Pfam" id="PF00534">
    <property type="entry name" value="Glycos_transf_1"/>
    <property type="match status" value="1"/>
</dbReference>
<dbReference type="EC" id="2.4.-.-" evidence="3"/>
<evidence type="ECO:0000313" key="4">
    <source>
        <dbReference type="Proteomes" id="UP001597493"/>
    </source>
</evidence>